<sequence>MTHSKLRRPDHHQTRISLPSQPSWATIVAGLTSTSSNAAEEIFTAAQVQTLLAQHKKQVEQEQQQQIALQVKQLLVEQKSEELEQRDEEINSQAQQINFLSHNAANENIIKSRLYRIIYILHPSKSNHHCENSAALSPLSPLVKVSTGTGHVSPFTLKSTAETPNPPYCLELASKQTRKNAMSIIISAARWNIPMQASREKVVLKCKEPFPESLEECQAEYKQLHKDIQKIGAQAVSFWRSKQGAQLQARLAEGEKAGAIALRNMIVAQETKET</sequence>
<protein>
    <submittedName>
        <fullName evidence="2">Uncharacterized protein</fullName>
    </submittedName>
</protein>
<accession>A0A9K3M669</accession>
<dbReference type="Proteomes" id="UP000693970">
    <property type="component" value="Unassembled WGS sequence"/>
</dbReference>
<keyword evidence="3" id="KW-1185">Reference proteome</keyword>
<gene>
    <name evidence="2" type="ORF">IV203_013015</name>
</gene>
<evidence type="ECO:0000313" key="3">
    <source>
        <dbReference type="Proteomes" id="UP000693970"/>
    </source>
</evidence>
<keyword evidence="1" id="KW-0175">Coiled coil</keyword>
<dbReference type="EMBL" id="JAGRRH010000001">
    <property type="protein sequence ID" value="KAG7373920.1"/>
    <property type="molecule type" value="Genomic_DNA"/>
</dbReference>
<proteinExistence type="predicted"/>
<evidence type="ECO:0000313" key="2">
    <source>
        <dbReference type="EMBL" id="KAG7373920.1"/>
    </source>
</evidence>
<comment type="caution">
    <text evidence="2">The sequence shown here is derived from an EMBL/GenBank/DDBJ whole genome shotgun (WGS) entry which is preliminary data.</text>
</comment>
<reference evidence="2" key="1">
    <citation type="journal article" date="2021" name="Sci. Rep.">
        <title>Diploid genomic architecture of Nitzschia inconspicua, an elite biomass production diatom.</title>
        <authorList>
            <person name="Oliver A."/>
            <person name="Podell S."/>
            <person name="Pinowska A."/>
            <person name="Traller J.C."/>
            <person name="Smith S.R."/>
            <person name="McClure R."/>
            <person name="Beliaev A."/>
            <person name="Bohutskyi P."/>
            <person name="Hill E.A."/>
            <person name="Rabines A."/>
            <person name="Zheng H."/>
            <person name="Allen L.Z."/>
            <person name="Kuo A."/>
            <person name="Grigoriev I.V."/>
            <person name="Allen A.E."/>
            <person name="Hazlebeck D."/>
            <person name="Allen E.E."/>
        </authorList>
    </citation>
    <scope>NUCLEOTIDE SEQUENCE</scope>
    <source>
        <strain evidence="2">Hildebrandi</strain>
    </source>
</reference>
<reference evidence="2" key="2">
    <citation type="submission" date="2021-04" db="EMBL/GenBank/DDBJ databases">
        <authorList>
            <person name="Podell S."/>
        </authorList>
    </citation>
    <scope>NUCLEOTIDE SEQUENCE</scope>
    <source>
        <strain evidence="2">Hildebrandi</strain>
    </source>
</reference>
<feature type="coiled-coil region" evidence="1">
    <location>
        <begin position="45"/>
        <end position="96"/>
    </location>
</feature>
<evidence type="ECO:0000256" key="1">
    <source>
        <dbReference type="SAM" id="Coils"/>
    </source>
</evidence>
<dbReference type="AlphaFoldDB" id="A0A9K3M669"/>
<name>A0A9K3M669_9STRA</name>
<organism evidence="2 3">
    <name type="scientific">Nitzschia inconspicua</name>
    <dbReference type="NCBI Taxonomy" id="303405"/>
    <lineage>
        <taxon>Eukaryota</taxon>
        <taxon>Sar</taxon>
        <taxon>Stramenopiles</taxon>
        <taxon>Ochrophyta</taxon>
        <taxon>Bacillariophyta</taxon>
        <taxon>Bacillariophyceae</taxon>
        <taxon>Bacillariophycidae</taxon>
        <taxon>Bacillariales</taxon>
        <taxon>Bacillariaceae</taxon>
        <taxon>Nitzschia</taxon>
    </lineage>
</organism>